<organism evidence="2 3">
    <name type="scientific">Bartonella japonica</name>
    <dbReference type="NCBI Taxonomy" id="357761"/>
    <lineage>
        <taxon>Bacteria</taxon>
        <taxon>Pseudomonadati</taxon>
        <taxon>Pseudomonadota</taxon>
        <taxon>Alphaproteobacteria</taxon>
        <taxon>Hyphomicrobiales</taxon>
        <taxon>Bartonellaceae</taxon>
        <taxon>Bartonella</taxon>
    </lineage>
</organism>
<feature type="compositionally biased region" description="Basic and acidic residues" evidence="1">
    <location>
        <begin position="48"/>
        <end position="60"/>
    </location>
</feature>
<feature type="compositionally biased region" description="Polar residues" evidence="1">
    <location>
        <begin position="154"/>
        <end position="163"/>
    </location>
</feature>
<feature type="region of interest" description="Disordered" evidence="1">
    <location>
        <begin position="121"/>
        <end position="175"/>
    </location>
</feature>
<dbReference type="EMBL" id="JBEPLT010000036">
    <property type="protein sequence ID" value="MET3560865.1"/>
    <property type="molecule type" value="Genomic_DNA"/>
</dbReference>
<accession>A0ABV2FQL6</accession>
<evidence type="ECO:0008006" key="4">
    <source>
        <dbReference type="Google" id="ProtNLM"/>
    </source>
</evidence>
<protein>
    <recommendedName>
        <fullName evidence="4">BID domain-containing T4SS effector</fullName>
    </recommendedName>
</protein>
<feature type="compositionally biased region" description="Low complexity" evidence="1">
    <location>
        <begin position="26"/>
        <end position="47"/>
    </location>
</feature>
<dbReference type="RefSeq" id="WP_354187543.1">
    <property type="nucleotide sequence ID" value="NZ_JBEPLT010000036.1"/>
</dbReference>
<feature type="compositionally biased region" description="Basic residues" evidence="1">
    <location>
        <begin position="325"/>
        <end position="335"/>
    </location>
</feature>
<evidence type="ECO:0000256" key="1">
    <source>
        <dbReference type="SAM" id="MobiDB-lite"/>
    </source>
</evidence>
<dbReference type="Proteomes" id="UP001549112">
    <property type="component" value="Unassembled WGS sequence"/>
</dbReference>
<feature type="region of interest" description="Disordered" evidence="1">
    <location>
        <begin position="321"/>
        <end position="378"/>
    </location>
</feature>
<feature type="region of interest" description="Disordered" evidence="1">
    <location>
        <begin position="187"/>
        <end position="216"/>
    </location>
</feature>
<name>A0ABV2FQL6_9HYPH</name>
<sequence>MKKHQPPKKPLYPEVLYTQVNKPSRRQQPSQTTSSSRGVGVSGNNDNSQDHLYEEVDVSRHGRNSPQPSIDSVYTTLGSNDNPQTLENVLYEPLGSGVNPQGEEASPDPIAESVYRPQEFVANPNPIGESEYSPQGFVTHPDPIPQTRRGPQKTGVSPYSVTNLLGDDGKDPPGVGVGPYSISDLFGKDGELLPRPTDSPYEEVTRGRETPTPAKNYFPEILGQNVKIQYGQEEIRHWCGLVYGNKHALDQKLTQVLENPRGAEQVLYELLENPETGGRLAGTQALGIKSPKRKEAESDFGPLCAAFERHVSVVQRVQKELTHQHGQHKGHKHRQEHPERHGEHRSHHRARSEERHSPQQETQHRRHSHSKGGQAFAM</sequence>
<comment type="caution">
    <text evidence="2">The sequence shown here is derived from an EMBL/GenBank/DDBJ whole genome shotgun (WGS) entry which is preliminary data.</text>
</comment>
<evidence type="ECO:0000313" key="3">
    <source>
        <dbReference type="Proteomes" id="UP001549112"/>
    </source>
</evidence>
<gene>
    <name evidence="2" type="ORF">ABID39_001581</name>
</gene>
<reference evidence="2 3" key="1">
    <citation type="submission" date="2024-06" db="EMBL/GenBank/DDBJ databases">
        <title>Genomic Encyclopedia of Type Strains, Phase IV (KMG-IV): sequencing the most valuable type-strain genomes for metagenomic binning, comparative biology and taxonomic classification.</title>
        <authorList>
            <person name="Goeker M."/>
        </authorList>
    </citation>
    <scope>NUCLEOTIDE SEQUENCE [LARGE SCALE GENOMIC DNA]</scope>
    <source>
        <strain evidence="2 3">DSM 23650</strain>
    </source>
</reference>
<evidence type="ECO:0000313" key="2">
    <source>
        <dbReference type="EMBL" id="MET3560865.1"/>
    </source>
</evidence>
<feature type="compositionally biased region" description="Polar residues" evidence="1">
    <location>
        <begin position="64"/>
        <end position="87"/>
    </location>
</feature>
<feature type="region of interest" description="Disordered" evidence="1">
    <location>
        <begin position="1"/>
        <end position="87"/>
    </location>
</feature>
<keyword evidence="3" id="KW-1185">Reference proteome</keyword>
<dbReference type="NCBIfam" id="NF033856">
    <property type="entry name" value="T4SS_effec_BID"/>
    <property type="match status" value="1"/>
</dbReference>
<proteinExistence type="predicted"/>